<dbReference type="InterPro" id="IPR013783">
    <property type="entry name" value="Ig-like_fold"/>
</dbReference>
<comment type="similarity">
    <text evidence="1">Belongs to the glycosyl hydrolase 32 family.</text>
</comment>
<proteinExistence type="inferred from homology"/>
<dbReference type="InterPro" id="IPR018053">
    <property type="entry name" value="Glyco_hydro_32_AS"/>
</dbReference>
<dbReference type="InterPro" id="IPR001362">
    <property type="entry name" value="Glyco_hydro_32"/>
</dbReference>
<dbReference type="InterPro" id="IPR013189">
    <property type="entry name" value="Glyco_hydro_32_C"/>
</dbReference>
<name>A0ABS7I2A5_9MICO</name>
<dbReference type="Gene3D" id="2.115.10.20">
    <property type="entry name" value="Glycosyl hydrolase domain, family 43"/>
    <property type="match status" value="2"/>
</dbReference>
<dbReference type="SMART" id="SM00060">
    <property type="entry name" value="FN3"/>
    <property type="match status" value="1"/>
</dbReference>
<dbReference type="SMART" id="SM00640">
    <property type="entry name" value="Glyco_32"/>
    <property type="match status" value="1"/>
</dbReference>
<dbReference type="Pfam" id="PF00041">
    <property type="entry name" value="fn3"/>
    <property type="match status" value="1"/>
</dbReference>
<evidence type="ECO:0000313" key="7">
    <source>
        <dbReference type="Proteomes" id="UP000777440"/>
    </source>
</evidence>
<dbReference type="SUPFAM" id="SSF81296">
    <property type="entry name" value="E set domains"/>
    <property type="match status" value="2"/>
</dbReference>
<gene>
    <name evidence="6" type="ORF">JNB61_16905</name>
</gene>
<dbReference type="Pfam" id="PF00251">
    <property type="entry name" value="Glyco_hydro_32N"/>
    <property type="match status" value="2"/>
</dbReference>
<dbReference type="SUPFAM" id="SSF49899">
    <property type="entry name" value="Concanavalin A-like lectins/glucanases"/>
    <property type="match status" value="1"/>
</dbReference>
<evidence type="ECO:0000256" key="4">
    <source>
        <dbReference type="ARBA" id="ARBA00023326"/>
    </source>
</evidence>
<dbReference type="Gene3D" id="2.60.40.10">
    <property type="entry name" value="Immunoglobulins"/>
    <property type="match status" value="3"/>
</dbReference>
<dbReference type="InterPro" id="IPR023296">
    <property type="entry name" value="Glyco_hydro_beta-prop_sf"/>
</dbReference>
<dbReference type="InterPro" id="IPR013148">
    <property type="entry name" value="Glyco_hydro_32_N"/>
</dbReference>
<dbReference type="EMBL" id="JAEUAX010000012">
    <property type="protein sequence ID" value="MBW9111453.1"/>
    <property type="molecule type" value="Genomic_DNA"/>
</dbReference>
<accession>A0ABS7I2A5</accession>
<sequence>MIAAGLAAPPPAGAEEIAVGDEPYRPAVHFTPEQNWMNDPNGMVYVDGTYHLYFQHNPHGTRWGNMSWGHATSDDLLHWEEQPLAIPQTFDDEGRPIESIFSGSVVVDEDNTSGFGDGTRAPLVAIYTSAYEPAHPTRAGKQAQSLAYSIDGGYTWTKYAGNPVLDRDSANFRDPKVFWYDGPAGSYWVMTAVEALDRKVVLYKSHDLKTWEHLSDFGPANSTGGIWECPDLFELPVDGNPDDTRWVMVVNLNPGAVAGGSGGQYFVGDFDGVTFTSETSEGPQALPAGEVFAGFDDGTYNGWTVANEPGNWREGPWGPAPATGTLPGQNPVAGYIGAGLVNGFNDGDWPVGTLESPAFTVQSDYINFLVGGGRHPHVSGAQLTNEPPAGTTVFDFELADGQVLADAGWEITGDFATEPSRNPSTAGGDYYLGAKRLNTWEGGPRGDDNVGTYTSPAFALDGDYVSFLIGGGKRTDGSLQAELVVGGAVVRTQTGPEAGQLNWRSWDVAEYRGQDAQLRIRDEATGGWGHLTFDHVVVGDAPAKPRSDETSVNLVVDGEIVRTATGADSETLDWASWNVKEFEGREASIRVIDNNRFGWGHILLDQVMMADAAAPTRMESYDWLDWGRDYYAAVSYFGTPPGSRVMQGWMNNWDYANDIPTSTWRSSMTLPREVTLVSTAAGPRLSQRVVPQVAGQLQTTRAESLTSVAVDGDTDLGLAGEVVKLEVVLRPGDAERAGVRVFGDEDSGTLIGYDTEAGRVFIDRRDSGNIAFHPAFASIEDAPLALGADGTVAFEAYLDRASVELFAADGPLAITDQVFPDAGADAITAWSEGGEATIERITVTPIAPTMWQEPEPVVAPGAPTSIVATAGGAGVEVSWMAPTDDGGAPVTEYRLYQEGLQGQIATSATTAHTVTGLTPGSTVRFAATAVNAAGESERSAWSAPLMVPDGATAVPSRGTLSHDNGWDTGLADGDYNVTMNLYRGENGSTFRLFENGALVATVPLAYGGTAAQQAKVPITGKQNGVYVYTGELVNTKGVTATTSVTVKVTQATPGKPVLSHDNTDGDGRFTLTANMWWGTNATSYRFYEASTMIAEGSLVAATPGPQSATTTVEGAAIGKHTYRVEFINAAGATSSAPMTVTVKK</sequence>
<dbReference type="PANTHER" id="PTHR42800">
    <property type="entry name" value="EXOINULINASE INUD (AFU_ORTHOLOGUE AFUA_5G00480)"/>
    <property type="match status" value="1"/>
</dbReference>
<evidence type="ECO:0000256" key="2">
    <source>
        <dbReference type="ARBA" id="ARBA00022801"/>
    </source>
</evidence>
<reference evidence="6 7" key="1">
    <citation type="journal article" date="2021" name="MBio">
        <title>Poor Competitiveness of Bradyrhizobium in Pigeon Pea Root Colonization in Indian Soils.</title>
        <authorList>
            <person name="Chalasani D."/>
            <person name="Basu A."/>
            <person name="Pullabhotla S.V.S.R.N."/>
            <person name="Jorrin B."/>
            <person name="Neal A.L."/>
            <person name="Poole P.S."/>
            <person name="Podile A.R."/>
            <person name="Tkacz A."/>
        </authorList>
    </citation>
    <scope>NUCLEOTIDE SEQUENCE [LARGE SCALE GENOMIC DNA]</scope>
    <source>
        <strain evidence="6 7">HU12</strain>
    </source>
</reference>
<evidence type="ECO:0000313" key="6">
    <source>
        <dbReference type="EMBL" id="MBW9111453.1"/>
    </source>
</evidence>
<dbReference type="InterPro" id="IPR013320">
    <property type="entry name" value="ConA-like_dom_sf"/>
</dbReference>
<comment type="caution">
    <text evidence="6">The sequence shown here is derived from an EMBL/GenBank/DDBJ whole genome shotgun (WGS) entry which is preliminary data.</text>
</comment>
<dbReference type="CDD" id="cd18622">
    <property type="entry name" value="GH32_Inu-like"/>
    <property type="match status" value="1"/>
</dbReference>
<dbReference type="PROSITE" id="PS00609">
    <property type="entry name" value="GLYCOSYL_HYDROL_F32"/>
    <property type="match status" value="1"/>
</dbReference>
<keyword evidence="3" id="KW-0326">Glycosidase</keyword>
<dbReference type="PROSITE" id="PS50853">
    <property type="entry name" value="FN3"/>
    <property type="match status" value="1"/>
</dbReference>
<feature type="domain" description="Fibronectin type-III" evidence="5">
    <location>
        <begin position="859"/>
        <end position="950"/>
    </location>
</feature>
<dbReference type="Proteomes" id="UP000777440">
    <property type="component" value="Unassembled WGS sequence"/>
</dbReference>
<dbReference type="SUPFAM" id="SSF75005">
    <property type="entry name" value="Arabinanase/levansucrase/invertase"/>
    <property type="match status" value="1"/>
</dbReference>
<keyword evidence="7" id="KW-1185">Reference proteome</keyword>
<dbReference type="PANTHER" id="PTHR42800:SF1">
    <property type="entry name" value="EXOINULINASE INUD (AFU_ORTHOLOGUE AFUA_5G00480)"/>
    <property type="match status" value="1"/>
</dbReference>
<dbReference type="InterPro" id="IPR014756">
    <property type="entry name" value="Ig_E-set"/>
</dbReference>
<evidence type="ECO:0000256" key="1">
    <source>
        <dbReference type="ARBA" id="ARBA00009902"/>
    </source>
</evidence>
<keyword evidence="4" id="KW-0624">Polysaccharide degradation</keyword>
<organism evidence="6 7">
    <name type="scientific">Microbacterium ureisolvens</name>
    <dbReference type="NCBI Taxonomy" id="2781186"/>
    <lineage>
        <taxon>Bacteria</taxon>
        <taxon>Bacillati</taxon>
        <taxon>Actinomycetota</taxon>
        <taxon>Actinomycetes</taxon>
        <taxon>Micrococcales</taxon>
        <taxon>Microbacteriaceae</taxon>
        <taxon>Microbacterium</taxon>
    </lineage>
</organism>
<dbReference type="Gene3D" id="2.60.120.560">
    <property type="entry name" value="Exo-inulinase, domain 1"/>
    <property type="match status" value="1"/>
</dbReference>
<protein>
    <submittedName>
        <fullName evidence="6">GH32 C-terminal domain-containing protein</fullName>
    </submittedName>
</protein>
<evidence type="ECO:0000259" key="5">
    <source>
        <dbReference type="PROSITE" id="PS50853"/>
    </source>
</evidence>
<dbReference type="Pfam" id="PF08244">
    <property type="entry name" value="Glyco_hydro_32C"/>
    <property type="match status" value="1"/>
</dbReference>
<dbReference type="InterPro" id="IPR036116">
    <property type="entry name" value="FN3_sf"/>
</dbReference>
<evidence type="ECO:0000256" key="3">
    <source>
        <dbReference type="ARBA" id="ARBA00023295"/>
    </source>
</evidence>
<dbReference type="SUPFAM" id="SSF49265">
    <property type="entry name" value="Fibronectin type III"/>
    <property type="match status" value="1"/>
</dbReference>
<dbReference type="InterPro" id="IPR003961">
    <property type="entry name" value="FN3_dom"/>
</dbReference>
<dbReference type="CDD" id="cd00063">
    <property type="entry name" value="FN3"/>
    <property type="match status" value="1"/>
</dbReference>
<keyword evidence="2" id="KW-0378">Hydrolase</keyword>
<keyword evidence="4" id="KW-0119">Carbohydrate metabolism</keyword>